<protein>
    <submittedName>
        <fullName evidence="2">Uncharacterized protein</fullName>
    </submittedName>
</protein>
<proteinExistence type="predicted"/>
<dbReference type="Proteomes" id="UP001522662">
    <property type="component" value="Unassembled WGS sequence"/>
</dbReference>
<organism evidence="2 3">
    <name type="scientific">Peteryoungia algae</name>
    <dbReference type="NCBI Taxonomy" id="2919917"/>
    <lineage>
        <taxon>Bacteria</taxon>
        <taxon>Pseudomonadati</taxon>
        <taxon>Pseudomonadota</taxon>
        <taxon>Alphaproteobacteria</taxon>
        <taxon>Hyphomicrobiales</taxon>
        <taxon>Rhizobiaceae</taxon>
        <taxon>Peteryoungia</taxon>
    </lineage>
</organism>
<reference evidence="2 3" key="1">
    <citation type="submission" date="2022-03" db="EMBL/GenBank/DDBJ databases">
        <title>Rhizobium SSM4.3 sp. nov., isolated from Sediment (Gouqi Island).</title>
        <authorList>
            <person name="Chen G."/>
        </authorList>
    </citation>
    <scope>NUCLEOTIDE SEQUENCE [LARGE SCALE GENOMIC DNA]</scope>
    <source>
        <strain evidence="2 3">SSM4.3</strain>
        <plasmid evidence="2">unnamed</plasmid>
    </source>
</reference>
<feature type="compositionally biased region" description="Basic and acidic residues" evidence="1">
    <location>
        <begin position="93"/>
        <end position="103"/>
    </location>
</feature>
<dbReference type="RefSeq" id="WP_245137711.1">
    <property type="nucleotide sequence ID" value="NZ_CP128477.1"/>
</dbReference>
<accession>A0ABT0D4N2</accession>
<comment type="caution">
    <text evidence="2">The sequence shown here is derived from an EMBL/GenBank/DDBJ whole genome shotgun (WGS) entry which is preliminary data.</text>
</comment>
<feature type="compositionally biased region" description="Basic and acidic residues" evidence="1">
    <location>
        <begin position="1"/>
        <end position="13"/>
    </location>
</feature>
<evidence type="ECO:0000313" key="3">
    <source>
        <dbReference type="Proteomes" id="UP001522662"/>
    </source>
</evidence>
<keyword evidence="3" id="KW-1185">Reference proteome</keyword>
<dbReference type="EMBL" id="JALAYX010000005">
    <property type="protein sequence ID" value="MCJ8240361.1"/>
    <property type="molecule type" value="Genomic_DNA"/>
</dbReference>
<sequence>MTDETTNHRENGQRKLGNPAEASDHREAREPGGNADRMHETTAGEPGGNGGGRERLDDRLGAGPDAARHDALREAGRLGAPDAFLVEQDMEDAGERQGDDGLDGRPSPLANADNPQR</sequence>
<gene>
    <name evidence="2" type="ORF">MKJ03_18665</name>
</gene>
<feature type="compositionally biased region" description="Basic and acidic residues" evidence="1">
    <location>
        <begin position="22"/>
        <end position="42"/>
    </location>
</feature>
<geneLocation type="plasmid" evidence="2">
    <name>unnamed</name>
</geneLocation>
<feature type="compositionally biased region" description="Basic and acidic residues" evidence="1">
    <location>
        <begin position="52"/>
        <end position="76"/>
    </location>
</feature>
<feature type="region of interest" description="Disordered" evidence="1">
    <location>
        <begin position="1"/>
        <end position="117"/>
    </location>
</feature>
<evidence type="ECO:0000313" key="2">
    <source>
        <dbReference type="EMBL" id="MCJ8240361.1"/>
    </source>
</evidence>
<keyword evidence="2" id="KW-0614">Plasmid</keyword>
<name>A0ABT0D4N2_9HYPH</name>
<evidence type="ECO:0000256" key="1">
    <source>
        <dbReference type="SAM" id="MobiDB-lite"/>
    </source>
</evidence>